<evidence type="ECO:0000313" key="9">
    <source>
        <dbReference type="EMBL" id="MQY28168.1"/>
    </source>
</evidence>
<name>A0A7K0DRE0_9NOCA</name>
<dbReference type="PRINTS" id="PR00359">
    <property type="entry name" value="BP450"/>
</dbReference>
<organism evidence="9 10">
    <name type="scientific">Nocardia aurantia</name>
    <dbReference type="NCBI Taxonomy" id="2585199"/>
    <lineage>
        <taxon>Bacteria</taxon>
        <taxon>Bacillati</taxon>
        <taxon>Actinomycetota</taxon>
        <taxon>Actinomycetes</taxon>
        <taxon>Mycobacteriales</taxon>
        <taxon>Nocardiaceae</taxon>
        <taxon>Nocardia</taxon>
    </lineage>
</organism>
<dbReference type="InterPro" id="IPR036396">
    <property type="entry name" value="Cyt_P450_sf"/>
</dbReference>
<evidence type="ECO:0000256" key="4">
    <source>
        <dbReference type="ARBA" id="ARBA00022723"/>
    </source>
</evidence>
<evidence type="ECO:0000313" key="10">
    <source>
        <dbReference type="Proteomes" id="UP000431401"/>
    </source>
</evidence>
<dbReference type="PRINTS" id="PR00385">
    <property type="entry name" value="P450"/>
</dbReference>
<dbReference type="EMBL" id="WEGI01000008">
    <property type="protein sequence ID" value="MQY28168.1"/>
    <property type="molecule type" value="Genomic_DNA"/>
</dbReference>
<evidence type="ECO:0000256" key="6">
    <source>
        <dbReference type="ARBA" id="ARBA00023004"/>
    </source>
</evidence>
<evidence type="ECO:0000256" key="3">
    <source>
        <dbReference type="ARBA" id="ARBA00022617"/>
    </source>
</evidence>
<keyword evidence="7 8" id="KW-0503">Monooxygenase</keyword>
<dbReference type="InterPro" id="IPR017972">
    <property type="entry name" value="Cyt_P450_CS"/>
</dbReference>
<dbReference type="CDD" id="cd20625">
    <property type="entry name" value="CYP164-like"/>
    <property type="match status" value="1"/>
</dbReference>
<comment type="caution">
    <text evidence="9">The sequence shown here is derived from an EMBL/GenBank/DDBJ whole genome shotgun (WGS) entry which is preliminary data.</text>
</comment>
<keyword evidence="4 8" id="KW-0479">Metal-binding</keyword>
<dbReference type="Gene3D" id="1.10.630.10">
    <property type="entry name" value="Cytochrome P450"/>
    <property type="match status" value="1"/>
</dbReference>
<keyword evidence="6 8" id="KW-0408">Iron</keyword>
<dbReference type="PROSITE" id="PS00086">
    <property type="entry name" value="CYTOCHROME_P450"/>
    <property type="match status" value="1"/>
</dbReference>
<sequence>MALGMGMAMGPYYRLRWFAAQGLPRFALRAAARRGDTLSRLTTDPSALEDPYPLIESLRAQGRMVRSSLAWVTTDHELCRTILRDNRFGTRAAEGFDIPRPLVRIARRAALPPNPMEPPSMLVIDPPEHSRMRRPVASAFTPRAIARLQDRVESITEELLDGLPAGRETDLVTGFAAQVPIAIISRMLGFPEEARDQFLDWGDRMTPLLDIGLSWPVWRDAIVAIGEMDRYADEHLARLRREPGEDILSSLVAAGELGDRELKATASLLMGAGFETTVNLIGNGIVQLLSHPDQLARLRAEPDLWPNAVEEVLRLDAPVQSTARVVVAEGAEIGGVRLRRGATVVVSLAGANRDPNVFPEPDRFDVGRANAKEHLTFSTGIHACVGASLARMEATHALRALFERFPDLRLSGAPERRPLFTLHGYSRLPVALGRRAEQSSVV</sequence>
<dbReference type="EC" id="1.14.-.-" evidence="9"/>
<protein>
    <submittedName>
        <fullName evidence="9">Putative cytochrome P450 140</fullName>
        <ecNumber evidence="9">1.14.-.-</ecNumber>
    </submittedName>
</protein>
<evidence type="ECO:0000256" key="5">
    <source>
        <dbReference type="ARBA" id="ARBA00023002"/>
    </source>
</evidence>
<dbReference type="SUPFAM" id="SSF48264">
    <property type="entry name" value="Cytochrome P450"/>
    <property type="match status" value="1"/>
</dbReference>
<evidence type="ECO:0000256" key="7">
    <source>
        <dbReference type="ARBA" id="ARBA00023033"/>
    </source>
</evidence>
<dbReference type="GO" id="GO:0005506">
    <property type="term" value="F:iron ion binding"/>
    <property type="evidence" value="ECO:0007669"/>
    <property type="project" value="InterPro"/>
</dbReference>
<dbReference type="PANTHER" id="PTHR46696:SF4">
    <property type="entry name" value="BIOTIN BIOSYNTHESIS CYTOCHROME P450"/>
    <property type="match status" value="1"/>
</dbReference>
<keyword evidence="10" id="KW-1185">Reference proteome</keyword>
<proteinExistence type="inferred from homology"/>
<keyword evidence="5 8" id="KW-0560">Oxidoreductase</keyword>
<dbReference type="InterPro" id="IPR002397">
    <property type="entry name" value="Cyt_P450_B"/>
</dbReference>
<comment type="similarity">
    <text evidence="2 8">Belongs to the cytochrome P450 family.</text>
</comment>
<reference evidence="9 10" key="1">
    <citation type="submission" date="2019-10" db="EMBL/GenBank/DDBJ databases">
        <title>Nocardia macrotermitis sp. nov. and Nocardia aurantia sp. nov., isolated from the gut of fungus growing-termite Macrotermes natalensis.</title>
        <authorList>
            <person name="Benndorf R."/>
            <person name="Schwitalla J."/>
            <person name="Martin K."/>
            <person name="De Beer W."/>
            <person name="Kaster A.-K."/>
            <person name="Vollmers J."/>
            <person name="Poulsen M."/>
            <person name="Beemelmanns C."/>
        </authorList>
    </citation>
    <scope>NUCLEOTIDE SEQUENCE [LARGE SCALE GENOMIC DNA]</scope>
    <source>
        <strain evidence="9 10">RB56</strain>
    </source>
</reference>
<dbReference type="InterPro" id="IPR001128">
    <property type="entry name" value="Cyt_P450"/>
</dbReference>
<accession>A0A7K0DRE0</accession>
<dbReference type="FunFam" id="1.10.630.10:FF:000018">
    <property type="entry name" value="Cytochrome P450 monooxygenase"/>
    <property type="match status" value="1"/>
</dbReference>
<dbReference type="PANTHER" id="PTHR46696">
    <property type="entry name" value="P450, PUTATIVE (EUROFUNG)-RELATED"/>
    <property type="match status" value="1"/>
</dbReference>
<evidence type="ECO:0000256" key="2">
    <source>
        <dbReference type="ARBA" id="ARBA00010617"/>
    </source>
</evidence>
<gene>
    <name evidence="9" type="ORF">NRB56_37510</name>
</gene>
<dbReference type="GO" id="GO:0008395">
    <property type="term" value="F:steroid hydroxylase activity"/>
    <property type="evidence" value="ECO:0007669"/>
    <property type="project" value="TreeGrafter"/>
</dbReference>
<dbReference type="GO" id="GO:0006707">
    <property type="term" value="P:cholesterol catabolic process"/>
    <property type="evidence" value="ECO:0007669"/>
    <property type="project" value="TreeGrafter"/>
</dbReference>
<evidence type="ECO:0000256" key="1">
    <source>
        <dbReference type="ARBA" id="ARBA00001971"/>
    </source>
</evidence>
<dbReference type="Proteomes" id="UP000431401">
    <property type="component" value="Unassembled WGS sequence"/>
</dbReference>
<comment type="cofactor">
    <cofactor evidence="1">
        <name>heme</name>
        <dbReference type="ChEBI" id="CHEBI:30413"/>
    </cofactor>
</comment>
<dbReference type="Pfam" id="PF00067">
    <property type="entry name" value="p450"/>
    <property type="match status" value="1"/>
</dbReference>
<dbReference type="GO" id="GO:0036199">
    <property type="term" value="F:cholest-4-en-3-one 26-monooxygenase activity"/>
    <property type="evidence" value="ECO:0007669"/>
    <property type="project" value="TreeGrafter"/>
</dbReference>
<dbReference type="AlphaFoldDB" id="A0A7K0DRE0"/>
<evidence type="ECO:0000256" key="8">
    <source>
        <dbReference type="RuleBase" id="RU000461"/>
    </source>
</evidence>
<keyword evidence="3 8" id="KW-0349">Heme</keyword>
<dbReference type="GO" id="GO:0020037">
    <property type="term" value="F:heme binding"/>
    <property type="evidence" value="ECO:0007669"/>
    <property type="project" value="InterPro"/>
</dbReference>